<keyword evidence="4 5" id="KW-0408">Iron</keyword>
<dbReference type="Pfam" id="PF03055">
    <property type="entry name" value="RPE65"/>
    <property type="match status" value="1"/>
</dbReference>
<evidence type="ECO:0000313" key="6">
    <source>
        <dbReference type="EMBL" id="RUS78822.1"/>
    </source>
</evidence>
<accession>A0A3S1BAB8</accession>
<dbReference type="PANTHER" id="PTHR10543">
    <property type="entry name" value="BETA-CAROTENE DIOXYGENASE"/>
    <property type="match status" value="1"/>
</dbReference>
<dbReference type="GO" id="GO:0016121">
    <property type="term" value="P:carotene catabolic process"/>
    <property type="evidence" value="ECO:0007669"/>
    <property type="project" value="TreeGrafter"/>
</dbReference>
<evidence type="ECO:0000256" key="3">
    <source>
        <dbReference type="ARBA" id="ARBA00023002"/>
    </source>
</evidence>
<evidence type="ECO:0000256" key="4">
    <source>
        <dbReference type="ARBA" id="ARBA00023004"/>
    </source>
</evidence>
<dbReference type="OrthoDB" id="407010at2759"/>
<feature type="binding site" evidence="5">
    <location>
        <position position="195"/>
    </location>
    <ligand>
        <name>Fe cation</name>
        <dbReference type="ChEBI" id="CHEBI:24875"/>
        <note>catalytic</note>
    </ligand>
</feature>
<feature type="non-terminal residue" evidence="6">
    <location>
        <position position="1"/>
    </location>
</feature>
<keyword evidence="3" id="KW-0560">Oxidoreductase</keyword>
<feature type="binding site" evidence="5">
    <location>
        <position position="136"/>
    </location>
    <ligand>
        <name>Fe cation</name>
        <dbReference type="ChEBI" id="CHEBI:24875"/>
        <note>catalytic</note>
    </ligand>
</feature>
<reference evidence="6 7" key="1">
    <citation type="submission" date="2019-01" db="EMBL/GenBank/DDBJ databases">
        <title>A draft genome assembly of the solar-powered sea slug Elysia chlorotica.</title>
        <authorList>
            <person name="Cai H."/>
            <person name="Li Q."/>
            <person name="Fang X."/>
            <person name="Li J."/>
            <person name="Curtis N.E."/>
            <person name="Altenburger A."/>
            <person name="Shibata T."/>
            <person name="Feng M."/>
            <person name="Maeda T."/>
            <person name="Schwartz J.A."/>
            <person name="Shigenobu S."/>
            <person name="Lundholm N."/>
            <person name="Nishiyama T."/>
            <person name="Yang H."/>
            <person name="Hasebe M."/>
            <person name="Li S."/>
            <person name="Pierce S.K."/>
            <person name="Wang J."/>
        </authorList>
    </citation>
    <scope>NUCLEOTIDE SEQUENCE [LARGE SCALE GENOMIC DNA]</scope>
    <source>
        <strain evidence="6">EC2010</strain>
        <tissue evidence="6">Whole organism of an adult</tissue>
    </source>
</reference>
<dbReference type="GO" id="GO:0010436">
    <property type="term" value="F:carotenoid dioxygenase activity"/>
    <property type="evidence" value="ECO:0007669"/>
    <property type="project" value="TreeGrafter"/>
</dbReference>
<sequence length="325" mass="36254">GAGVYKVGPTAWNHFFDGFAVLQRWTISDGKVTFQASVLDSDNYNKCVKHKRLVGEGIGSSFPDPCETIFGRLFNRFLPRTPVPSDNTNVNIMGLGDRLFALTESPAINEIDPDSLAVRDKSLITDYVAVHLGTAHPHKLKDGTFIYFGTNMNHKQAYNFIAIPPQSDPSKSPFADMKIVATAPSRWKMNISYTHSFGLTENYFVQLEQPLAVNIPRAVLGTQLGLRRADAVVPHTGESLDILLVSRSTGKRLPITYKGPEGVVFHFVNCYEQSDFVVCDVCFCLRGAKAVQRLYFDLLLEDARTGFEYKFVYTRFVLPLSLQGV</sequence>
<comment type="similarity">
    <text evidence="1">Belongs to the carotenoid oxygenase family.</text>
</comment>
<dbReference type="EMBL" id="RQTK01000487">
    <property type="protein sequence ID" value="RUS78822.1"/>
    <property type="molecule type" value="Genomic_DNA"/>
</dbReference>
<dbReference type="AlphaFoldDB" id="A0A3S1BAB8"/>
<dbReference type="PANTHER" id="PTHR10543:SF24">
    <property type="entry name" value="CAROTENOID ISOMEROOXYGENASE"/>
    <property type="match status" value="1"/>
</dbReference>
<proteinExistence type="inferred from homology"/>
<dbReference type="GO" id="GO:0046872">
    <property type="term" value="F:metal ion binding"/>
    <property type="evidence" value="ECO:0007669"/>
    <property type="project" value="UniProtKB-KW"/>
</dbReference>
<keyword evidence="7" id="KW-1185">Reference proteome</keyword>
<dbReference type="GO" id="GO:0003834">
    <property type="term" value="F:beta-carotene 15,15'-dioxygenase activity"/>
    <property type="evidence" value="ECO:0007669"/>
    <property type="project" value="TreeGrafter"/>
</dbReference>
<evidence type="ECO:0000313" key="7">
    <source>
        <dbReference type="Proteomes" id="UP000271974"/>
    </source>
</evidence>
<evidence type="ECO:0000256" key="2">
    <source>
        <dbReference type="ARBA" id="ARBA00022723"/>
    </source>
</evidence>
<comment type="cofactor">
    <cofactor evidence="5">
        <name>Fe(2+)</name>
        <dbReference type="ChEBI" id="CHEBI:29033"/>
    </cofactor>
    <text evidence="5">Binds 1 Fe(2+) ion per subunit.</text>
</comment>
<evidence type="ECO:0000256" key="5">
    <source>
        <dbReference type="PIRSR" id="PIRSR604294-1"/>
    </source>
</evidence>
<dbReference type="InterPro" id="IPR004294">
    <property type="entry name" value="Carotenoid_Oase"/>
</dbReference>
<feature type="binding site" evidence="5">
    <location>
        <position position="266"/>
    </location>
    <ligand>
        <name>Fe cation</name>
        <dbReference type="ChEBI" id="CHEBI:24875"/>
        <note>catalytic</note>
    </ligand>
</feature>
<dbReference type="STRING" id="188477.A0A3S1BAB8"/>
<dbReference type="Proteomes" id="UP000271974">
    <property type="component" value="Unassembled WGS sequence"/>
</dbReference>
<dbReference type="GO" id="GO:0042574">
    <property type="term" value="P:retinal metabolic process"/>
    <property type="evidence" value="ECO:0007669"/>
    <property type="project" value="TreeGrafter"/>
</dbReference>
<name>A0A3S1BAB8_ELYCH</name>
<organism evidence="6 7">
    <name type="scientific">Elysia chlorotica</name>
    <name type="common">Eastern emerald elysia</name>
    <name type="synonym">Sea slug</name>
    <dbReference type="NCBI Taxonomy" id="188477"/>
    <lineage>
        <taxon>Eukaryota</taxon>
        <taxon>Metazoa</taxon>
        <taxon>Spiralia</taxon>
        <taxon>Lophotrochozoa</taxon>
        <taxon>Mollusca</taxon>
        <taxon>Gastropoda</taxon>
        <taxon>Heterobranchia</taxon>
        <taxon>Euthyneura</taxon>
        <taxon>Panpulmonata</taxon>
        <taxon>Sacoglossa</taxon>
        <taxon>Placobranchoidea</taxon>
        <taxon>Plakobranchidae</taxon>
        <taxon>Elysia</taxon>
    </lineage>
</organism>
<evidence type="ECO:0000256" key="1">
    <source>
        <dbReference type="ARBA" id="ARBA00006787"/>
    </source>
</evidence>
<gene>
    <name evidence="6" type="ORF">EGW08_013407</name>
</gene>
<protein>
    <submittedName>
        <fullName evidence="6">Uncharacterized protein</fullName>
    </submittedName>
</protein>
<keyword evidence="2 5" id="KW-0479">Metal-binding</keyword>
<comment type="caution">
    <text evidence="6">The sequence shown here is derived from an EMBL/GenBank/DDBJ whole genome shotgun (WGS) entry which is preliminary data.</text>
</comment>
<feature type="non-terminal residue" evidence="6">
    <location>
        <position position="325"/>
    </location>
</feature>